<evidence type="ECO:0000313" key="2">
    <source>
        <dbReference type="Proteomes" id="UP000625682"/>
    </source>
</evidence>
<gene>
    <name evidence="1" type="ORF">GCM10012282_19070</name>
</gene>
<dbReference type="AlphaFoldDB" id="A0A917KSP5"/>
<comment type="caution">
    <text evidence="1">The sequence shown here is derived from an EMBL/GenBank/DDBJ whole genome shotgun (WGS) entry which is preliminary data.</text>
</comment>
<reference evidence="1" key="2">
    <citation type="submission" date="2020-09" db="EMBL/GenBank/DDBJ databases">
        <authorList>
            <person name="Sun Q."/>
            <person name="Zhou Y."/>
        </authorList>
    </citation>
    <scope>NUCLEOTIDE SEQUENCE</scope>
    <source>
        <strain evidence="1">CGMCC 4.7272</strain>
    </source>
</reference>
<accession>A0A917KSP5</accession>
<dbReference type="RefSeq" id="WP_189146818.1">
    <property type="nucleotide sequence ID" value="NZ_BAABER010000001.1"/>
</dbReference>
<dbReference type="EMBL" id="BMMU01000004">
    <property type="protein sequence ID" value="GGJ22787.1"/>
    <property type="molecule type" value="Genomic_DNA"/>
</dbReference>
<organism evidence="1 2">
    <name type="scientific">Streptomyces lacrimifluminis</name>
    <dbReference type="NCBI Taxonomy" id="1500077"/>
    <lineage>
        <taxon>Bacteria</taxon>
        <taxon>Bacillati</taxon>
        <taxon>Actinomycetota</taxon>
        <taxon>Actinomycetes</taxon>
        <taxon>Kitasatosporales</taxon>
        <taxon>Streptomycetaceae</taxon>
        <taxon>Streptomyces</taxon>
    </lineage>
</organism>
<proteinExistence type="predicted"/>
<protein>
    <submittedName>
        <fullName evidence="1">Uncharacterized protein</fullName>
    </submittedName>
</protein>
<name>A0A917KSP5_9ACTN</name>
<dbReference type="Proteomes" id="UP000625682">
    <property type="component" value="Unassembled WGS sequence"/>
</dbReference>
<sequence>MTDITIPEPVRDLLAAVLEAFDLPHPATIGGSEVHDRLLVTRVSHARIALRSLLDDNGTGMGPAWDAAYLRERLAEHPVTGYVTSDQAHAALDAGKTWAEAVTLPAGGGE</sequence>
<evidence type="ECO:0000313" key="1">
    <source>
        <dbReference type="EMBL" id="GGJ22787.1"/>
    </source>
</evidence>
<reference evidence="1" key="1">
    <citation type="journal article" date="2014" name="Int. J. Syst. Evol. Microbiol.">
        <title>Complete genome sequence of Corynebacterium casei LMG S-19264T (=DSM 44701T), isolated from a smear-ripened cheese.</title>
        <authorList>
            <consortium name="US DOE Joint Genome Institute (JGI-PGF)"/>
            <person name="Walter F."/>
            <person name="Albersmeier A."/>
            <person name="Kalinowski J."/>
            <person name="Ruckert C."/>
        </authorList>
    </citation>
    <scope>NUCLEOTIDE SEQUENCE</scope>
    <source>
        <strain evidence="1">CGMCC 4.7272</strain>
    </source>
</reference>
<keyword evidence="2" id="KW-1185">Reference proteome</keyword>